<comment type="caution">
    <text evidence="1">The sequence shown here is derived from an EMBL/GenBank/DDBJ whole genome shotgun (WGS) entry which is preliminary data.</text>
</comment>
<dbReference type="Proteomes" id="UP000606490">
    <property type="component" value="Unassembled WGS sequence"/>
</dbReference>
<organism evidence="1 2">
    <name type="scientific">Belnapia mucosa</name>
    <dbReference type="NCBI Taxonomy" id="2804532"/>
    <lineage>
        <taxon>Bacteria</taxon>
        <taxon>Pseudomonadati</taxon>
        <taxon>Pseudomonadota</taxon>
        <taxon>Alphaproteobacteria</taxon>
        <taxon>Acetobacterales</taxon>
        <taxon>Roseomonadaceae</taxon>
        <taxon>Belnapia</taxon>
    </lineage>
</organism>
<accession>A0ABS1V7Q3</accession>
<evidence type="ECO:0000313" key="1">
    <source>
        <dbReference type="EMBL" id="MBL6457647.1"/>
    </source>
</evidence>
<name>A0ABS1V7Q3_9PROT</name>
<reference evidence="1 2" key="1">
    <citation type="submission" date="2021-01" db="EMBL/GenBank/DDBJ databases">
        <title>Belnapia mucosa sp. nov. and Belnapia arida sp. nov., isolated from the Tabernas Desert (Almeria, Spain).</title>
        <authorList>
            <person name="Molina-Menor E."/>
            <person name="Vidal-Verdu A."/>
            <person name="Calonge A."/>
            <person name="Satari L."/>
            <person name="Pereto Magraner J."/>
            <person name="Porcar Miralles M."/>
        </authorList>
    </citation>
    <scope>NUCLEOTIDE SEQUENCE [LARGE SCALE GENOMIC DNA]</scope>
    <source>
        <strain evidence="1 2">T6</strain>
    </source>
</reference>
<dbReference type="EMBL" id="JAEUXJ010000009">
    <property type="protein sequence ID" value="MBL6457647.1"/>
    <property type="molecule type" value="Genomic_DNA"/>
</dbReference>
<evidence type="ECO:0008006" key="3">
    <source>
        <dbReference type="Google" id="ProtNLM"/>
    </source>
</evidence>
<dbReference type="RefSeq" id="WP_202827387.1">
    <property type="nucleotide sequence ID" value="NZ_JAEUXJ010000009.1"/>
</dbReference>
<gene>
    <name evidence="1" type="ORF">JMJ55_20125</name>
</gene>
<keyword evidence="2" id="KW-1185">Reference proteome</keyword>
<sequence>MSAPGGDALALAHYLREAVAAGLVREALHLRLSGLDAGLRRGHHRRLVREALEPLLRPTRGRVFELPNGDIIAVAPPEGRHLRGAEEELGILFAAEELRPFARRRLPEEAAALLAAVEESLSPGTPAPAAEAERPPLSAGDLPAMERSLGQASLARFLVRRPVCRLAPEGGGPDTAWEEWELRWTELCAALLPGVDPALSPALSRRLRRLAERRLLAELGRPGDARRLGQEGFRLALETLAEPEFLRFDAALGPQGRGRMVLTLDAADALHDPAGFAFARDFCRLRGWRLALDLPPALLPALPPGGLGVDWLRLGWSPALPALAGALPADRGTVVLGGVDRAAAIGWGWEAGIRLFEGRLLRPGG</sequence>
<evidence type="ECO:0000313" key="2">
    <source>
        <dbReference type="Proteomes" id="UP000606490"/>
    </source>
</evidence>
<proteinExistence type="predicted"/>
<protein>
    <recommendedName>
        <fullName evidence="3">EAL domain-containing protein</fullName>
    </recommendedName>
</protein>